<feature type="domain" description="J" evidence="4">
    <location>
        <begin position="846"/>
        <end position="930"/>
    </location>
</feature>
<feature type="region of interest" description="Disordered" evidence="2">
    <location>
        <begin position="1209"/>
        <end position="1261"/>
    </location>
</feature>
<feature type="compositionally biased region" description="Basic and acidic residues" evidence="2">
    <location>
        <begin position="1209"/>
        <end position="1243"/>
    </location>
</feature>
<dbReference type="InterPro" id="IPR036869">
    <property type="entry name" value="J_dom_sf"/>
</dbReference>
<protein>
    <recommendedName>
        <fullName evidence="4">J domain-containing protein</fullName>
    </recommendedName>
</protein>
<proteinExistence type="predicted"/>
<feature type="region of interest" description="Disordered" evidence="2">
    <location>
        <begin position="130"/>
        <end position="157"/>
    </location>
</feature>
<organism evidence="5 6">
    <name type="scientific">Durusdinium trenchii</name>
    <dbReference type="NCBI Taxonomy" id="1381693"/>
    <lineage>
        <taxon>Eukaryota</taxon>
        <taxon>Sar</taxon>
        <taxon>Alveolata</taxon>
        <taxon>Dinophyceae</taxon>
        <taxon>Suessiales</taxon>
        <taxon>Symbiodiniaceae</taxon>
        <taxon>Durusdinium</taxon>
    </lineage>
</organism>
<evidence type="ECO:0000256" key="2">
    <source>
        <dbReference type="SAM" id="MobiDB-lite"/>
    </source>
</evidence>
<comment type="caution">
    <text evidence="5">The sequence shown here is derived from an EMBL/GenBank/DDBJ whole genome shotgun (WGS) entry which is preliminary data.</text>
</comment>
<keyword evidence="1" id="KW-0175">Coiled coil</keyword>
<reference evidence="5 6" key="1">
    <citation type="submission" date="2024-02" db="EMBL/GenBank/DDBJ databases">
        <authorList>
            <person name="Chen Y."/>
            <person name="Shah S."/>
            <person name="Dougan E. K."/>
            <person name="Thang M."/>
            <person name="Chan C."/>
        </authorList>
    </citation>
    <scope>NUCLEOTIDE SEQUENCE [LARGE SCALE GENOMIC DNA]</scope>
</reference>
<evidence type="ECO:0000259" key="4">
    <source>
        <dbReference type="PROSITE" id="PS50076"/>
    </source>
</evidence>
<feature type="coiled-coil region" evidence="1">
    <location>
        <begin position="178"/>
        <end position="306"/>
    </location>
</feature>
<feature type="region of interest" description="Disordered" evidence="2">
    <location>
        <begin position="811"/>
        <end position="849"/>
    </location>
</feature>
<name>A0ABP0IZI0_9DINO</name>
<dbReference type="SUPFAM" id="SSF46565">
    <property type="entry name" value="Chaperone J-domain"/>
    <property type="match status" value="1"/>
</dbReference>
<feature type="transmembrane region" description="Helical" evidence="3">
    <location>
        <begin position="424"/>
        <end position="446"/>
    </location>
</feature>
<feature type="region of interest" description="Disordered" evidence="2">
    <location>
        <begin position="64"/>
        <end position="87"/>
    </location>
</feature>
<dbReference type="Proteomes" id="UP001642484">
    <property type="component" value="Unassembled WGS sequence"/>
</dbReference>
<evidence type="ECO:0000256" key="3">
    <source>
        <dbReference type="SAM" id="Phobius"/>
    </source>
</evidence>
<accession>A0ABP0IZI0</accession>
<dbReference type="InterPro" id="IPR001623">
    <property type="entry name" value="DnaJ_domain"/>
</dbReference>
<dbReference type="CDD" id="cd06257">
    <property type="entry name" value="DnaJ"/>
    <property type="match status" value="1"/>
</dbReference>
<dbReference type="PROSITE" id="PS50076">
    <property type="entry name" value="DNAJ_2"/>
    <property type="match status" value="1"/>
</dbReference>
<keyword evidence="3" id="KW-0472">Membrane</keyword>
<evidence type="ECO:0000313" key="6">
    <source>
        <dbReference type="Proteomes" id="UP001642484"/>
    </source>
</evidence>
<dbReference type="EMBL" id="CAXAMN010004069">
    <property type="protein sequence ID" value="CAK9007516.1"/>
    <property type="molecule type" value="Genomic_DNA"/>
</dbReference>
<feature type="compositionally biased region" description="Polar residues" evidence="2">
    <location>
        <begin position="142"/>
        <end position="155"/>
    </location>
</feature>
<evidence type="ECO:0000313" key="5">
    <source>
        <dbReference type="EMBL" id="CAK9007516.1"/>
    </source>
</evidence>
<keyword evidence="3" id="KW-0812">Transmembrane</keyword>
<evidence type="ECO:0000256" key="1">
    <source>
        <dbReference type="SAM" id="Coils"/>
    </source>
</evidence>
<dbReference type="Gene3D" id="1.10.287.110">
    <property type="entry name" value="DnaJ domain"/>
    <property type="match status" value="1"/>
</dbReference>
<sequence>MKMAQSRLEAGTLARVHGLRTVAELNGSTVHLHKWDVVAQRWIVSLQDGSVKSIRPQNLLRLPSSRASFSSPPAHTEATGDASQSGAQFDREELKSLARQMLTDCEADQVLDALSTEELLELVQTLQTDASGGYPRGEETQPAASAANTQATSMSPERGGFQERLEHLELEEARVKSLVEAQSKLAKELEAREEALRLAEERLEQRRAEPPEAVAVKIPFVISDEESPALKAERAELQRLRDEVEATAREMEARQQAAKQQAKNFEERELQLLEEESAQLHAASALKEEEARLEMQRRSLGMLQQALLKGASEAKGPATGVTTEHSLDDETFNQHEETAAGASSGGDDEVWELDWSSAFGETRGTPETRNVKRMALIHSRPVDSRIANYQNFEIRQTTRITVNVEATAERSEVVEEVSTRNYGVLVFIMVLMLMVAGLAWAVWWLWRVVEELKVKIADAKDSSYVNGVSTRAYVQGMREEMKTMKGYIERIHRGLVKASGYVDNEEVKEEDWKHWDYIQRSNRDFDWRRIHAQIKAYKEACEKDDGPIDLRPYRNTEDEDMEDEEEETVTVRLDSGEVVEIPARFIEAREPESEAPAVSMEVTEQPGEVEWAEEDLPVPVSRIEDPTIGQATSSWITKDEFNALAEFDGPEARSGLRAKQHMLKLQDEWTRADREGNHERKLEIYTMMDVRYPFMDSVMVPESSGADAKCCWGPELVKVLSANDGAGKHTYGHERFPAGLQLLKLMSDHKVMHRLGAALEPVRASTYLRWAVSSLEVYGGDYDGDIGFQDGLYGADSAGEQSAEPSKILRSAASGPSGFCREVDDDAASEVSSAKAEPKKENANAHEQEVVDVADEAVLRLGGAHLGGYGESDVAYAYRQLARVLHPDKWQNEREKEKAVAASAFKRLSEAADELRQALAEQRHVLNTLFAFTGRTATAEMLERPQEAIFAEACRLLHLVSTTAGEGHIDRVALNRAAALNSQKALLLASEWFKKTTLLELFGGTSVRASYDCAPKRYRAQFLCLLYRLLLIETRQFGELSCRPAWTKILQNFPELALWQDFRERLQCHVWDNSSDPTPVEPRAYADEVTPSPEDEGPMDDATKAQKLLDTYWTPLTGPVFQTAYEKLRHRGKMTLQLGLMQLLEEATQEAVTQIGEKNLKVTGSGTPSTASGDRGAWKFKQSVELVKEHCKDESIRRKALELERMVDYPGKNGDKETAPGSLEKKENKLNEKDEGPGKKPADVEGGNLRIGRSSDGKPTYRRHWDVKEGERENAQDDVKRECAAWARPWRLAIAAILPSGADGVLPLTHPDLRQLIADLWFQEILTWSESQDSRCLGLFKADAQTPQTFGWAGRSKATRGLDPDFPICEWAFVPMSDLLLVVAEGIIGITSEGVFADNFPNHQRFSLEELREKVDGRS</sequence>
<feature type="compositionally biased region" description="Basic and acidic residues" evidence="2">
    <location>
        <begin position="836"/>
        <end position="849"/>
    </location>
</feature>
<gene>
    <name evidence="5" type="ORF">CCMP2556_LOCUS8875</name>
</gene>
<keyword evidence="6" id="KW-1185">Reference proteome</keyword>
<feature type="compositionally biased region" description="Low complexity" evidence="2">
    <location>
        <begin position="64"/>
        <end position="74"/>
    </location>
</feature>
<keyword evidence="3" id="KW-1133">Transmembrane helix</keyword>